<organism evidence="2 3">
    <name type="scientific">Paraburkholderia caribensis</name>
    <dbReference type="NCBI Taxonomy" id="75105"/>
    <lineage>
        <taxon>Bacteria</taxon>
        <taxon>Pseudomonadati</taxon>
        <taxon>Pseudomonadota</taxon>
        <taxon>Betaproteobacteria</taxon>
        <taxon>Burkholderiales</taxon>
        <taxon>Burkholderiaceae</taxon>
        <taxon>Paraburkholderia</taxon>
    </lineage>
</organism>
<sequence>MCAAEPGYPPHCAILQRLFYYVRKVFSSKEAAMDAESIAGLVGLAIGLLVLVVLSVFESRTYRREHHGEGMMHHWLAEHHVLDRMRRRH</sequence>
<proteinExistence type="predicted"/>
<dbReference type="AlphaFoldDB" id="A0A9Q6WKL9"/>
<keyword evidence="1" id="KW-0472">Membrane</keyword>
<protein>
    <submittedName>
        <fullName evidence="2">Uncharacterized protein</fullName>
    </submittedName>
</protein>
<name>A0A9Q6WKL9_9BURK</name>
<evidence type="ECO:0000313" key="3">
    <source>
        <dbReference type="Proteomes" id="UP000509548"/>
    </source>
</evidence>
<evidence type="ECO:0000313" key="2">
    <source>
        <dbReference type="EMBL" id="QLB61636.1"/>
    </source>
</evidence>
<dbReference type="Proteomes" id="UP000509548">
    <property type="component" value="Chromosome 1"/>
</dbReference>
<keyword evidence="1" id="KW-1133">Transmembrane helix</keyword>
<accession>A0A9Q6WKL9</accession>
<gene>
    <name evidence="2" type="ORF">A9O66_04095</name>
</gene>
<reference evidence="2 3" key="1">
    <citation type="journal article" date="2014" name="Genome Announc.">
        <title>Draft Genome Sequence of the Haloacid-Degrading Burkholderia caribensis Strain MBA4.</title>
        <authorList>
            <person name="Pan Y."/>
            <person name="Kong K.F."/>
            <person name="Tsang J.S."/>
        </authorList>
    </citation>
    <scope>NUCLEOTIDE SEQUENCE [LARGE SCALE GENOMIC DNA]</scope>
    <source>
        <strain evidence="2 3">852011</strain>
    </source>
</reference>
<keyword evidence="1" id="KW-0812">Transmembrane</keyword>
<dbReference type="EMBL" id="CP015958">
    <property type="protein sequence ID" value="QLB61636.1"/>
    <property type="molecule type" value="Genomic_DNA"/>
</dbReference>
<feature type="transmembrane region" description="Helical" evidence="1">
    <location>
        <begin position="38"/>
        <end position="57"/>
    </location>
</feature>
<evidence type="ECO:0000256" key="1">
    <source>
        <dbReference type="SAM" id="Phobius"/>
    </source>
</evidence>